<dbReference type="PANTHER" id="PTHR43333">
    <property type="entry name" value="2-HACID_DH_C DOMAIN-CONTAINING PROTEIN"/>
    <property type="match status" value="1"/>
</dbReference>
<name>A0ABT8BNY3_9VIBR</name>
<evidence type="ECO:0000313" key="4">
    <source>
        <dbReference type="EMBL" id="MDN3608805.1"/>
    </source>
</evidence>
<protein>
    <submittedName>
        <fullName evidence="4">D-2-hydroxyacid dehydrogenase</fullName>
    </submittedName>
</protein>
<feature type="domain" description="D-isomer specific 2-hydroxyacid dehydrogenase NAD-binding" evidence="3">
    <location>
        <begin position="99"/>
        <end position="272"/>
    </location>
</feature>
<accession>A0ABT8BNY3</accession>
<evidence type="ECO:0000256" key="1">
    <source>
        <dbReference type="ARBA" id="ARBA00023002"/>
    </source>
</evidence>
<dbReference type="Pfam" id="PF02826">
    <property type="entry name" value="2-Hacid_dh_C"/>
    <property type="match status" value="1"/>
</dbReference>
<gene>
    <name evidence="4" type="ORF">QWZ16_03485</name>
</gene>
<dbReference type="Gene3D" id="3.40.50.720">
    <property type="entry name" value="NAD(P)-binding Rossmann-like Domain"/>
    <property type="match status" value="2"/>
</dbReference>
<organism evidence="4 5">
    <name type="scientific">Vibrio ostreicida</name>
    <dbReference type="NCBI Taxonomy" id="526588"/>
    <lineage>
        <taxon>Bacteria</taxon>
        <taxon>Pseudomonadati</taxon>
        <taxon>Pseudomonadota</taxon>
        <taxon>Gammaproteobacteria</taxon>
        <taxon>Vibrionales</taxon>
        <taxon>Vibrionaceae</taxon>
        <taxon>Vibrio</taxon>
    </lineage>
</organism>
<dbReference type="InterPro" id="IPR036291">
    <property type="entry name" value="NAD(P)-bd_dom_sf"/>
</dbReference>
<proteinExistence type="predicted"/>
<sequence length="307" mass="34077">MNNFTHKVYLMTEDNASYSDLLNAAMLPDLDITEDTNLATILLASPTQAADKISQFPQIEWIQSIYAGVDALVPFVAPNCILTNVKGIFGQPIAEYVLGYLIQYQRHHLYYHDAQQHAEWRPKPYKPLSSLCMLILGTGSVGSHLALSAKTMGMKVIGINRSGIPPLNSAFDETFHIQELDSVIGQVDVLVNTLPSTRDTDLLLNGESLSKCQSALLFNVGRGNALCENSLLKALNDGNIKHAFLDVFKQEPLPPEHFAWKNPAITITPHIAGLSFPPQVVDIFTDNYHRWRDGFALLNEIDVDQGY</sequence>
<dbReference type="InterPro" id="IPR006140">
    <property type="entry name" value="D-isomer_DH_NAD-bd"/>
</dbReference>
<dbReference type="PANTHER" id="PTHR43333:SF1">
    <property type="entry name" value="D-ISOMER SPECIFIC 2-HYDROXYACID DEHYDROGENASE NAD-BINDING DOMAIN-CONTAINING PROTEIN"/>
    <property type="match status" value="1"/>
</dbReference>
<evidence type="ECO:0000259" key="3">
    <source>
        <dbReference type="Pfam" id="PF02826"/>
    </source>
</evidence>
<dbReference type="CDD" id="cd05300">
    <property type="entry name" value="2-Hacid_dh_1"/>
    <property type="match status" value="1"/>
</dbReference>
<evidence type="ECO:0000313" key="5">
    <source>
        <dbReference type="Proteomes" id="UP001238540"/>
    </source>
</evidence>
<dbReference type="SUPFAM" id="SSF51735">
    <property type="entry name" value="NAD(P)-binding Rossmann-fold domains"/>
    <property type="match status" value="1"/>
</dbReference>
<keyword evidence="5" id="KW-1185">Reference proteome</keyword>
<dbReference type="RefSeq" id="WP_170883782.1">
    <property type="nucleotide sequence ID" value="NZ_JABEYA020000025.1"/>
</dbReference>
<dbReference type="Proteomes" id="UP001238540">
    <property type="component" value="Unassembled WGS sequence"/>
</dbReference>
<reference evidence="5" key="1">
    <citation type="journal article" date="2019" name="Int. J. Syst. Evol. Microbiol.">
        <title>The Global Catalogue of Microorganisms (GCM) 10K type strain sequencing project: providing services to taxonomists for standard genome sequencing and annotation.</title>
        <authorList>
            <consortium name="The Broad Institute Genomics Platform"/>
            <consortium name="The Broad Institute Genome Sequencing Center for Infectious Disease"/>
            <person name="Wu L."/>
            <person name="Ma J."/>
        </authorList>
    </citation>
    <scope>NUCLEOTIDE SEQUENCE [LARGE SCALE GENOMIC DNA]</scope>
    <source>
        <strain evidence="5">CECT 7398</strain>
    </source>
</reference>
<evidence type="ECO:0000256" key="2">
    <source>
        <dbReference type="ARBA" id="ARBA00023027"/>
    </source>
</evidence>
<keyword evidence="1" id="KW-0560">Oxidoreductase</keyword>
<keyword evidence="2" id="KW-0520">NAD</keyword>
<comment type="caution">
    <text evidence="4">The sequence shown here is derived from an EMBL/GenBank/DDBJ whole genome shotgun (WGS) entry which is preliminary data.</text>
</comment>
<dbReference type="EMBL" id="JAUFQC010000001">
    <property type="protein sequence ID" value="MDN3608805.1"/>
    <property type="molecule type" value="Genomic_DNA"/>
</dbReference>
<dbReference type="SUPFAM" id="SSF52283">
    <property type="entry name" value="Formate/glycerate dehydrogenase catalytic domain-like"/>
    <property type="match status" value="1"/>
</dbReference>